<name>A0ABX0F985_9BACL</name>
<dbReference type="RefSeq" id="WP_166274637.1">
    <property type="nucleotide sequence ID" value="NZ_JAAFGS010000004.1"/>
</dbReference>
<gene>
    <name evidence="2" type="ORF">GYN08_12365</name>
</gene>
<dbReference type="InterPro" id="IPR023210">
    <property type="entry name" value="NADP_OxRdtase_dom"/>
</dbReference>
<dbReference type="EMBL" id="JAAFGS010000004">
    <property type="protein sequence ID" value="NGZ76113.1"/>
    <property type="molecule type" value="Genomic_DNA"/>
</dbReference>
<evidence type="ECO:0000313" key="3">
    <source>
        <dbReference type="Proteomes" id="UP000800303"/>
    </source>
</evidence>
<dbReference type="SUPFAM" id="SSF51430">
    <property type="entry name" value="NAD(P)-linked oxidoreductase"/>
    <property type="match status" value="1"/>
</dbReference>
<dbReference type="CDD" id="cd19097">
    <property type="entry name" value="AKR_unchar"/>
    <property type="match status" value="1"/>
</dbReference>
<evidence type="ECO:0000259" key="1">
    <source>
        <dbReference type="Pfam" id="PF00248"/>
    </source>
</evidence>
<dbReference type="Gene3D" id="3.20.20.100">
    <property type="entry name" value="NADP-dependent oxidoreductase domain"/>
    <property type="match status" value="1"/>
</dbReference>
<proteinExistence type="predicted"/>
<evidence type="ECO:0000313" key="2">
    <source>
        <dbReference type="EMBL" id="NGZ76113.1"/>
    </source>
</evidence>
<dbReference type="PANTHER" id="PTHR43312">
    <property type="entry name" value="D-THREO-ALDOSE 1-DEHYDROGENASE"/>
    <property type="match status" value="1"/>
</dbReference>
<comment type="caution">
    <text evidence="2">The sequence shown here is derived from an EMBL/GenBank/DDBJ whole genome shotgun (WGS) entry which is preliminary data.</text>
</comment>
<dbReference type="Proteomes" id="UP000800303">
    <property type="component" value="Unassembled WGS sequence"/>
</dbReference>
<dbReference type="Pfam" id="PF00248">
    <property type="entry name" value="Aldo_ket_red"/>
    <property type="match status" value="1"/>
</dbReference>
<feature type="domain" description="NADP-dependent oxidoreductase" evidence="1">
    <location>
        <begin position="2"/>
        <end position="275"/>
    </location>
</feature>
<dbReference type="InterPro" id="IPR036812">
    <property type="entry name" value="NAD(P)_OxRdtase_dom_sf"/>
</dbReference>
<sequence length="299" mass="33826">MKLALGTAQLGMTYGIANQTGMPNANEAYKILEYALDHGVSAWDTAPVYGESERRIGDFLKSSNRQARVLTKLPPLSSELEVDSLYDRLRHSIRESQSKLGVSSLDSCLLHSPSNLFSHNGKVVEALIELKKAGEIKRVGVSTYTPDEAKAFLNIEGLDVIQLPINIMDQRLERQGILNQLTQKNVTIYARSTYLQGLLLMNLDSLPERMHHFSPYLVEFIQLAKEFNLTQAELALLYIRDFYRVDYLIVGCESLEQLKENIRIINLPALPKDIKEKAEKLFFSVPESILNPSKWEVSK</sequence>
<organism evidence="2 3">
    <name type="scientific">Saccharibacillus alkalitolerans</name>
    <dbReference type="NCBI Taxonomy" id="2705290"/>
    <lineage>
        <taxon>Bacteria</taxon>
        <taxon>Bacillati</taxon>
        <taxon>Bacillota</taxon>
        <taxon>Bacilli</taxon>
        <taxon>Bacillales</taxon>
        <taxon>Paenibacillaceae</taxon>
        <taxon>Saccharibacillus</taxon>
    </lineage>
</organism>
<reference evidence="2 3" key="1">
    <citation type="submission" date="2020-01" db="EMBL/GenBank/DDBJ databases">
        <title>Polyphasic characterisation and genomic insights into a novel alkali tolerant bacterium VR-M41.</title>
        <authorList>
            <person name="Vemuluri V.R."/>
        </authorList>
    </citation>
    <scope>NUCLEOTIDE SEQUENCE [LARGE SCALE GENOMIC DNA]</scope>
    <source>
        <strain evidence="2 3">VR-M41</strain>
    </source>
</reference>
<protein>
    <submittedName>
        <fullName evidence="2">Aldo/keto reductase</fullName>
    </submittedName>
</protein>
<dbReference type="InterPro" id="IPR053135">
    <property type="entry name" value="AKR2_Oxidoreductase"/>
</dbReference>
<dbReference type="PANTHER" id="PTHR43312:SF1">
    <property type="entry name" value="NADP-DEPENDENT OXIDOREDUCTASE DOMAIN-CONTAINING PROTEIN"/>
    <property type="match status" value="1"/>
</dbReference>
<keyword evidence="3" id="KW-1185">Reference proteome</keyword>
<accession>A0ABX0F985</accession>